<reference evidence="5 6" key="1">
    <citation type="submission" date="2019-01" db="EMBL/GenBank/DDBJ databases">
        <title>Nocardioides guangzhouensis sp. nov., an actinobacterium isolated from soil.</title>
        <authorList>
            <person name="Fu Y."/>
            <person name="Cai Y."/>
            <person name="Lin Z."/>
            <person name="Chen P."/>
        </authorList>
    </citation>
    <scope>NUCLEOTIDE SEQUENCE [LARGE SCALE GENOMIC DNA]</scope>
    <source>
        <strain evidence="5 6">130</strain>
    </source>
</reference>
<evidence type="ECO:0000313" key="5">
    <source>
        <dbReference type="EMBL" id="RYP83289.1"/>
    </source>
</evidence>
<organism evidence="5 6">
    <name type="scientific">Nocardioides guangzhouensis</name>
    <dbReference type="NCBI Taxonomy" id="2497878"/>
    <lineage>
        <taxon>Bacteria</taxon>
        <taxon>Bacillati</taxon>
        <taxon>Actinomycetota</taxon>
        <taxon>Actinomycetes</taxon>
        <taxon>Propionibacteriales</taxon>
        <taxon>Nocardioidaceae</taxon>
        <taxon>Nocardioides</taxon>
    </lineage>
</organism>
<evidence type="ECO:0000256" key="3">
    <source>
        <dbReference type="RuleBase" id="RU000363"/>
    </source>
</evidence>
<feature type="compositionally biased region" description="Low complexity" evidence="4">
    <location>
        <begin position="229"/>
        <end position="242"/>
    </location>
</feature>
<dbReference type="CDD" id="cd05374">
    <property type="entry name" value="17beta-HSD-like_SDR_c"/>
    <property type="match status" value="1"/>
</dbReference>
<evidence type="ECO:0000256" key="2">
    <source>
        <dbReference type="ARBA" id="ARBA00023002"/>
    </source>
</evidence>
<evidence type="ECO:0000256" key="1">
    <source>
        <dbReference type="ARBA" id="ARBA00006484"/>
    </source>
</evidence>
<feature type="region of interest" description="Disordered" evidence="4">
    <location>
        <begin position="1"/>
        <end position="20"/>
    </location>
</feature>
<dbReference type="PRINTS" id="PR00080">
    <property type="entry name" value="SDRFAMILY"/>
</dbReference>
<sequence>MSERTTDPTTAATRSTSSAKNQNVALVTGASSGIGEATALELANVGYTVYAAARRVERMAHLTSSGIRPIAMDVTDDASMRAGVDRIIGETGRVDVLVNNAGYGSYGALEDVPMDEARHQFEVNVFGAARLTQLVLPHMRTQRAGKIVNITSMGGKIYTPLGAWYHATKFALEAISDCLRMEVKPFGIDVIVIEPGGIKSEWAGIAADKVRAVSSEGPYAPQGNAVADSLSSESTQRRSSPPQLIARTITRAVHAGKPRTRYAVGFGAKPMIFLHDVLPDRTFDAMMRRVTGVPST</sequence>
<dbReference type="Proteomes" id="UP000295198">
    <property type="component" value="Unassembled WGS sequence"/>
</dbReference>
<dbReference type="AlphaFoldDB" id="A0A4V1XYH7"/>
<accession>A0A4V1XYH7</accession>
<dbReference type="SUPFAM" id="SSF51735">
    <property type="entry name" value="NAD(P)-binding Rossmann-fold domains"/>
    <property type="match status" value="1"/>
</dbReference>
<gene>
    <name evidence="5" type="ORF">EKO23_19520</name>
</gene>
<feature type="region of interest" description="Disordered" evidence="4">
    <location>
        <begin position="223"/>
        <end position="242"/>
    </location>
</feature>
<keyword evidence="2" id="KW-0560">Oxidoreductase</keyword>
<dbReference type="NCBIfam" id="NF004826">
    <property type="entry name" value="PRK06182.1"/>
    <property type="match status" value="1"/>
</dbReference>
<dbReference type="Pfam" id="PF00106">
    <property type="entry name" value="adh_short"/>
    <property type="match status" value="1"/>
</dbReference>
<dbReference type="Gene3D" id="3.40.50.720">
    <property type="entry name" value="NAD(P)-binding Rossmann-like Domain"/>
    <property type="match status" value="1"/>
</dbReference>
<comment type="caution">
    <text evidence="5">The sequence shown here is derived from an EMBL/GenBank/DDBJ whole genome shotgun (WGS) entry which is preliminary data.</text>
</comment>
<feature type="compositionally biased region" description="Low complexity" evidence="4">
    <location>
        <begin position="7"/>
        <end position="19"/>
    </location>
</feature>
<proteinExistence type="inferred from homology"/>
<protein>
    <submittedName>
        <fullName evidence="5">Oxidoreductase</fullName>
    </submittedName>
</protein>
<keyword evidence="6" id="KW-1185">Reference proteome</keyword>
<dbReference type="PANTHER" id="PTHR44169:SF6">
    <property type="entry name" value="NADPH-DEPENDENT 1-ACYLDIHYDROXYACETONE PHOSPHATE REDUCTASE"/>
    <property type="match status" value="1"/>
</dbReference>
<evidence type="ECO:0000256" key="4">
    <source>
        <dbReference type="SAM" id="MobiDB-lite"/>
    </source>
</evidence>
<dbReference type="OrthoDB" id="9792003at2"/>
<name>A0A4V1XYH7_9ACTN</name>
<dbReference type="InterPro" id="IPR002347">
    <property type="entry name" value="SDR_fam"/>
</dbReference>
<dbReference type="InterPro" id="IPR036291">
    <property type="entry name" value="NAD(P)-bd_dom_sf"/>
</dbReference>
<evidence type="ECO:0000313" key="6">
    <source>
        <dbReference type="Proteomes" id="UP000295198"/>
    </source>
</evidence>
<comment type="similarity">
    <text evidence="1 3">Belongs to the short-chain dehydrogenases/reductases (SDR) family.</text>
</comment>
<dbReference type="GO" id="GO:0016491">
    <property type="term" value="F:oxidoreductase activity"/>
    <property type="evidence" value="ECO:0007669"/>
    <property type="project" value="UniProtKB-KW"/>
</dbReference>
<dbReference type="EMBL" id="SDKM01000035">
    <property type="protein sequence ID" value="RYP83289.1"/>
    <property type="molecule type" value="Genomic_DNA"/>
</dbReference>
<dbReference type="PRINTS" id="PR00081">
    <property type="entry name" value="GDHRDH"/>
</dbReference>
<dbReference type="PANTHER" id="PTHR44169">
    <property type="entry name" value="NADPH-DEPENDENT 1-ACYLDIHYDROXYACETONE PHOSPHATE REDUCTASE"/>
    <property type="match status" value="1"/>
</dbReference>